<evidence type="ECO:0000313" key="3">
    <source>
        <dbReference type="Proteomes" id="UP000784294"/>
    </source>
</evidence>
<evidence type="ECO:0000313" key="2">
    <source>
        <dbReference type="EMBL" id="VEL09955.1"/>
    </source>
</evidence>
<dbReference type="EMBL" id="CAAALY010007665">
    <property type="protein sequence ID" value="VEL09955.1"/>
    <property type="molecule type" value="Genomic_DNA"/>
</dbReference>
<feature type="non-terminal residue" evidence="2">
    <location>
        <position position="1"/>
    </location>
</feature>
<reference evidence="2" key="1">
    <citation type="submission" date="2018-11" db="EMBL/GenBank/DDBJ databases">
        <authorList>
            <consortium name="Pathogen Informatics"/>
        </authorList>
    </citation>
    <scope>NUCLEOTIDE SEQUENCE</scope>
</reference>
<proteinExistence type="predicted"/>
<feature type="region of interest" description="Disordered" evidence="1">
    <location>
        <begin position="95"/>
        <end position="114"/>
    </location>
</feature>
<comment type="caution">
    <text evidence="2">The sequence shown here is derived from an EMBL/GenBank/DDBJ whole genome shotgun (WGS) entry which is preliminary data.</text>
</comment>
<organism evidence="2 3">
    <name type="scientific">Protopolystoma xenopodis</name>
    <dbReference type="NCBI Taxonomy" id="117903"/>
    <lineage>
        <taxon>Eukaryota</taxon>
        <taxon>Metazoa</taxon>
        <taxon>Spiralia</taxon>
        <taxon>Lophotrochozoa</taxon>
        <taxon>Platyhelminthes</taxon>
        <taxon>Monogenea</taxon>
        <taxon>Polyopisthocotylea</taxon>
        <taxon>Polystomatidea</taxon>
        <taxon>Polystomatidae</taxon>
        <taxon>Protopolystoma</taxon>
    </lineage>
</organism>
<feature type="region of interest" description="Disordered" evidence="1">
    <location>
        <begin position="1"/>
        <end position="88"/>
    </location>
</feature>
<dbReference type="AlphaFoldDB" id="A0A448WEV1"/>
<feature type="compositionally biased region" description="Polar residues" evidence="1">
    <location>
        <begin position="33"/>
        <end position="72"/>
    </location>
</feature>
<sequence length="297" mass="29121">MGKGDTDLSDPFCGPSENGLPSGRQRVPFALTGRSQSKSSALGSTEPENPSSPLHQSFSSLLGLSPTPSQLGPQLPLVSGASTRAPLAHQHRLPSQFGTADHGQSACRLPHSPSQPVELDSAAARIAAAAAVSAVLGSTPGLMLLNGMFFTPASLGHSSHPQTGLAGLAGLAGFSGPPGRPPLVSPQPYFYCPTGPVGQNAPSFAYSAAMATAAAAVPSVGRDSIPRLGLASAGIASSMTTLGSASGAGGGGGHGGPVGNGAACGAASSEEGGSLTYGLLGPRYPQGSLSLCCSNGK</sequence>
<protein>
    <submittedName>
        <fullName evidence="2">Uncharacterized protein</fullName>
    </submittedName>
</protein>
<name>A0A448WEV1_9PLAT</name>
<keyword evidence="3" id="KW-1185">Reference proteome</keyword>
<gene>
    <name evidence="2" type="ORF">PXEA_LOCUS3395</name>
</gene>
<dbReference type="Proteomes" id="UP000784294">
    <property type="component" value="Unassembled WGS sequence"/>
</dbReference>
<accession>A0A448WEV1</accession>
<evidence type="ECO:0000256" key="1">
    <source>
        <dbReference type="SAM" id="MobiDB-lite"/>
    </source>
</evidence>